<dbReference type="GO" id="GO:0016853">
    <property type="term" value="F:isomerase activity"/>
    <property type="evidence" value="ECO:0007669"/>
    <property type="project" value="InterPro"/>
</dbReference>
<organism evidence="4 5">
    <name type="scientific">Flagellimonas maritima</name>
    <dbReference type="NCBI Taxonomy" id="1383885"/>
    <lineage>
        <taxon>Bacteria</taxon>
        <taxon>Pseudomonadati</taxon>
        <taxon>Bacteroidota</taxon>
        <taxon>Flavobacteriia</taxon>
        <taxon>Flavobacteriales</taxon>
        <taxon>Flavobacteriaceae</taxon>
        <taxon>Flagellimonas</taxon>
    </lineage>
</organism>
<dbReference type="KEGG" id="spon:HME9304_00737"/>
<evidence type="ECO:0008006" key="6">
    <source>
        <dbReference type="Google" id="ProtNLM"/>
    </source>
</evidence>
<dbReference type="GO" id="GO:0030246">
    <property type="term" value="F:carbohydrate binding"/>
    <property type="evidence" value="ECO:0007669"/>
    <property type="project" value="InterPro"/>
</dbReference>
<keyword evidence="3" id="KW-0106">Calcium</keyword>
<evidence type="ECO:0000313" key="5">
    <source>
        <dbReference type="Proteomes" id="UP000248536"/>
    </source>
</evidence>
<accession>A0A2Z4LPK4</accession>
<dbReference type="AlphaFoldDB" id="A0A2Z4LPK4"/>
<dbReference type="EMBL" id="CP030104">
    <property type="protein sequence ID" value="AWX43746.1"/>
    <property type="molecule type" value="Genomic_DNA"/>
</dbReference>
<evidence type="ECO:0000256" key="1">
    <source>
        <dbReference type="ARBA" id="ARBA00001913"/>
    </source>
</evidence>
<dbReference type="InterPro" id="IPR014718">
    <property type="entry name" value="GH-type_carb-bd"/>
</dbReference>
<comment type="subunit">
    <text evidence="2">Monomer.</text>
</comment>
<dbReference type="GO" id="GO:0005975">
    <property type="term" value="P:carbohydrate metabolic process"/>
    <property type="evidence" value="ECO:0007669"/>
    <property type="project" value="InterPro"/>
</dbReference>
<dbReference type="SUPFAM" id="SSF74650">
    <property type="entry name" value="Galactose mutarotase-like"/>
    <property type="match status" value="1"/>
</dbReference>
<comment type="cofactor">
    <cofactor evidence="1">
        <name>Ca(2+)</name>
        <dbReference type="ChEBI" id="CHEBI:29108"/>
    </cofactor>
</comment>
<dbReference type="OrthoDB" id="9795355at2"/>
<dbReference type="RefSeq" id="WP_112377286.1">
    <property type="nucleotide sequence ID" value="NZ_CP030104.1"/>
</dbReference>
<protein>
    <recommendedName>
        <fullName evidence="6">Aldose 1-epimerase</fullName>
    </recommendedName>
</protein>
<dbReference type="Gene3D" id="2.70.98.10">
    <property type="match status" value="1"/>
</dbReference>
<dbReference type="InterPro" id="IPR011013">
    <property type="entry name" value="Gal_mutarotase_sf_dom"/>
</dbReference>
<evidence type="ECO:0000313" key="4">
    <source>
        <dbReference type="EMBL" id="AWX43746.1"/>
    </source>
</evidence>
<keyword evidence="5" id="KW-1185">Reference proteome</keyword>
<reference evidence="4 5" key="1">
    <citation type="submission" date="2018-06" db="EMBL/GenBank/DDBJ databases">
        <title>Spongiibacterium sp. HME9304 Genome sequencing and assembly.</title>
        <authorList>
            <person name="Kang H."/>
            <person name="Kim H."/>
            <person name="Joh K."/>
        </authorList>
    </citation>
    <scope>NUCLEOTIDE SEQUENCE [LARGE SCALE GENOMIC DNA]</scope>
    <source>
        <strain evidence="4 5">HME9304</strain>
    </source>
</reference>
<gene>
    <name evidence="4" type="ORF">HME9304_00737</name>
</gene>
<name>A0A2Z4LPK4_9FLAO</name>
<evidence type="ECO:0000256" key="3">
    <source>
        <dbReference type="ARBA" id="ARBA00022837"/>
    </source>
</evidence>
<dbReference type="Proteomes" id="UP000248536">
    <property type="component" value="Chromosome"/>
</dbReference>
<evidence type="ECO:0000256" key="2">
    <source>
        <dbReference type="ARBA" id="ARBA00011245"/>
    </source>
</evidence>
<sequence>MILLENVNSSVGIDGGELVSFKVSGHEFIHQKGSPGWSSSDTEMFPIIGPVNEADFRVQVSKGNAIQDQHGILRELDYQLISNTDTSAIFKKEYIAGTPVKNSKYPKKSTEQWLMWPFTFCFEKTFELNNSTLEIIFKISGERNMPFMLGYHPAFKLYTDSPIISTGQREITLEEVLKVGSRALQVADCNSIILKDKKSIAIETEGFGHFMCWTEVNNMVCIEPITFYPYVVEQRELHEGFQYVMDIEHFKVILKMVD</sequence>
<proteinExistence type="predicted"/>
<dbReference type="Pfam" id="PF01263">
    <property type="entry name" value="Aldose_epim"/>
    <property type="match status" value="1"/>
</dbReference>
<dbReference type="InterPro" id="IPR008183">
    <property type="entry name" value="Aldose_1/G6P_1-epimerase"/>
</dbReference>